<evidence type="ECO:0000256" key="4">
    <source>
        <dbReference type="ARBA" id="ARBA00023004"/>
    </source>
</evidence>
<evidence type="ECO:0000256" key="5">
    <source>
        <dbReference type="ARBA" id="ARBA00023014"/>
    </source>
</evidence>
<proteinExistence type="predicted"/>
<accession>A0A6J4JTB2</accession>
<keyword evidence="3" id="KW-0560">Oxidoreductase</keyword>
<organism evidence="6">
    <name type="scientific">uncultured Chloroflexota bacterium</name>
    <dbReference type="NCBI Taxonomy" id="166587"/>
    <lineage>
        <taxon>Bacteria</taxon>
        <taxon>Bacillati</taxon>
        <taxon>Chloroflexota</taxon>
        <taxon>environmental samples</taxon>
    </lineage>
</organism>
<dbReference type="InterPro" id="IPR039650">
    <property type="entry name" value="HdrA-like"/>
</dbReference>
<keyword evidence="2" id="KW-0479">Metal-binding</keyword>
<keyword evidence="4" id="KW-0408">Iron</keyword>
<dbReference type="PRINTS" id="PR00469">
    <property type="entry name" value="PNDRDTASEII"/>
</dbReference>
<dbReference type="SUPFAM" id="SSF51905">
    <property type="entry name" value="FAD/NAD(P)-binding domain"/>
    <property type="match status" value="1"/>
</dbReference>
<gene>
    <name evidence="6" type="ORF">AVDCRST_MAG77-4821</name>
</gene>
<dbReference type="EMBL" id="CADCTC010000228">
    <property type="protein sequence ID" value="CAA9286658.1"/>
    <property type="molecule type" value="Genomic_DNA"/>
</dbReference>
<sequence length="446" mass="48061">MRPGQGETVREPARDVPVYGSCDVLVVGGGPAGFAAAVAAARAGADTVLVERYGHLGGLATGGLVYWIDRMTDWRGNPVVGGIGQELIDRCGRDAVLGPEPALWGSRDKEAVAYWGIRASAHRGVVTWAPTVDPELMKCVSNDMVRDAGVTTLFHAWAVAALHQDGRVQGAIFESKEGRFALRARGTVDCTGDGDVFASAGAAFEGDMDSTSIHARVNTSFRFGNVDMVRYMDFKLNDAQAHNDLLRRATAEGIDLRCHETAREGVALFMTPKFTGYSALKVADLTEVEFRSRDVMRAGLVWWRAHVPGFERAWIYDTASQIGVRHSRRLLGVERVTLDHWKASGRYDDSIGLCPGLTPEFPTLEIPYRCLVPRTVDGVLAAGRNLSCDPQSHNPLREVPECWVLGQGAGAAAALAVKGDVALRDVPVGALKETLRSQGALVDVPA</sequence>
<dbReference type="AlphaFoldDB" id="A0A6J4JTB2"/>
<dbReference type="GO" id="GO:0051539">
    <property type="term" value="F:4 iron, 4 sulfur cluster binding"/>
    <property type="evidence" value="ECO:0007669"/>
    <property type="project" value="UniProtKB-KW"/>
</dbReference>
<keyword evidence="5" id="KW-0411">Iron-sulfur</keyword>
<protein>
    <recommendedName>
        <fullName evidence="7">FAD-dependent oxidoreductase</fullName>
    </recommendedName>
</protein>
<keyword evidence="1" id="KW-0004">4Fe-4S</keyword>
<evidence type="ECO:0000256" key="1">
    <source>
        <dbReference type="ARBA" id="ARBA00022485"/>
    </source>
</evidence>
<dbReference type="GO" id="GO:0016491">
    <property type="term" value="F:oxidoreductase activity"/>
    <property type="evidence" value="ECO:0007669"/>
    <property type="project" value="UniProtKB-KW"/>
</dbReference>
<dbReference type="PANTHER" id="PTHR43498:SF1">
    <property type="entry name" value="COB--COM HETERODISULFIDE REDUCTASE IRON-SULFUR SUBUNIT A"/>
    <property type="match status" value="1"/>
</dbReference>
<evidence type="ECO:0000256" key="3">
    <source>
        <dbReference type="ARBA" id="ARBA00023002"/>
    </source>
</evidence>
<evidence type="ECO:0000256" key="2">
    <source>
        <dbReference type="ARBA" id="ARBA00022723"/>
    </source>
</evidence>
<name>A0A6J4JTB2_9CHLR</name>
<dbReference type="Pfam" id="PF12831">
    <property type="entry name" value="FAD_oxidored"/>
    <property type="match status" value="1"/>
</dbReference>
<dbReference type="Gene3D" id="3.50.50.60">
    <property type="entry name" value="FAD/NAD(P)-binding domain"/>
    <property type="match status" value="1"/>
</dbReference>
<reference evidence="6" key="1">
    <citation type="submission" date="2020-02" db="EMBL/GenBank/DDBJ databases">
        <authorList>
            <person name="Meier V. D."/>
        </authorList>
    </citation>
    <scope>NUCLEOTIDE SEQUENCE</scope>
    <source>
        <strain evidence="6">AVDCRST_MAG77</strain>
    </source>
</reference>
<dbReference type="GO" id="GO:0046872">
    <property type="term" value="F:metal ion binding"/>
    <property type="evidence" value="ECO:0007669"/>
    <property type="project" value="UniProtKB-KW"/>
</dbReference>
<evidence type="ECO:0008006" key="7">
    <source>
        <dbReference type="Google" id="ProtNLM"/>
    </source>
</evidence>
<dbReference type="PANTHER" id="PTHR43498">
    <property type="entry name" value="FERREDOXIN:COB-COM HETERODISULFIDE REDUCTASE SUBUNIT A"/>
    <property type="match status" value="1"/>
</dbReference>
<dbReference type="InterPro" id="IPR036188">
    <property type="entry name" value="FAD/NAD-bd_sf"/>
</dbReference>
<evidence type="ECO:0000313" key="6">
    <source>
        <dbReference type="EMBL" id="CAA9286658.1"/>
    </source>
</evidence>